<feature type="compositionally biased region" description="Low complexity" evidence="1">
    <location>
        <begin position="1018"/>
        <end position="1030"/>
    </location>
</feature>
<organism evidence="2 3">
    <name type="scientific">Apiospora arundinis</name>
    <dbReference type="NCBI Taxonomy" id="335852"/>
    <lineage>
        <taxon>Eukaryota</taxon>
        <taxon>Fungi</taxon>
        <taxon>Dikarya</taxon>
        <taxon>Ascomycota</taxon>
        <taxon>Pezizomycotina</taxon>
        <taxon>Sordariomycetes</taxon>
        <taxon>Xylariomycetidae</taxon>
        <taxon>Amphisphaeriales</taxon>
        <taxon>Apiosporaceae</taxon>
        <taxon>Apiospora</taxon>
    </lineage>
</organism>
<feature type="compositionally biased region" description="Gly residues" evidence="1">
    <location>
        <begin position="832"/>
        <end position="842"/>
    </location>
</feature>
<feature type="compositionally biased region" description="Polar residues" evidence="1">
    <location>
        <begin position="373"/>
        <end position="389"/>
    </location>
</feature>
<feature type="compositionally biased region" description="Polar residues" evidence="1">
    <location>
        <begin position="628"/>
        <end position="651"/>
    </location>
</feature>
<feature type="compositionally biased region" description="Polar residues" evidence="1">
    <location>
        <begin position="40"/>
        <end position="60"/>
    </location>
</feature>
<evidence type="ECO:0000256" key="1">
    <source>
        <dbReference type="SAM" id="MobiDB-lite"/>
    </source>
</evidence>
<feature type="compositionally biased region" description="Polar residues" evidence="1">
    <location>
        <begin position="911"/>
        <end position="932"/>
    </location>
</feature>
<feature type="compositionally biased region" description="Basic and acidic residues" evidence="1">
    <location>
        <begin position="260"/>
        <end position="269"/>
    </location>
</feature>
<dbReference type="Proteomes" id="UP001390339">
    <property type="component" value="Unassembled WGS sequence"/>
</dbReference>
<feature type="compositionally biased region" description="Basic and acidic residues" evidence="1">
    <location>
        <begin position="688"/>
        <end position="701"/>
    </location>
</feature>
<feature type="compositionally biased region" description="Polar residues" evidence="1">
    <location>
        <begin position="464"/>
        <end position="481"/>
    </location>
</feature>
<evidence type="ECO:0000313" key="2">
    <source>
        <dbReference type="EMBL" id="KAK8869024.1"/>
    </source>
</evidence>
<comment type="caution">
    <text evidence="2">The sequence shown here is derived from an EMBL/GenBank/DDBJ whole genome shotgun (WGS) entry which is preliminary data.</text>
</comment>
<feature type="compositionally biased region" description="Low complexity" evidence="1">
    <location>
        <begin position="92"/>
        <end position="109"/>
    </location>
</feature>
<feature type="compositionally biased region" description="Basic and acidic residues" evidence="1">
    <location>
        <begin position="428"/>
        <end position="437"/>
    </location>
</feature>
<reference evidence="2 3" key="1">
    <citation type="journal article" date="2024" name="IMA Fungus">
        <title>Apiospora arundinis, a panoply of carbohydrate-active enzymes and secondary metabolites.</title>
        <authorList>
            <person name="Sorensen T."/>
            <person name="Petersen C."/>
            <person name="Muurmann A.T."/>
            <person name="Christiansen J.V."/>
            <person name="Brundto M.L."/>
            <person name="Overgaard C.K."/>
            <person name="Boysen A.T."/>
            <person name="Wollenberg R.D."/>
            <person name="Larsen T.O."/>
            <person name="Sorensen J.L."/>
            <person name="Nielsen K.L."/>
            <person name="Sondergaard T.E."/>
        </authorList>
    </citation>
    <scope>NUCLEOTIDE SEQUENCE [LARGE SCALE GENOMIC DNA]</scope>
    <source>
        <strain evidence="2 3">AAU 773</strain>
    </source>
</reference>
<feature type="compositionally biased region" description="Polar residues" evidence="1">
    <location>
        <begin position="321"/>
        <end position="332"/>
    </location>
</feature>
<feature type="region of interest" description="Disordered" evidence="1">
    <location>
        <begin position="1068"/>
        <end position="1135"/>
    </location>
</feature>
<feature type="region of interest" description="Disordered" evidence="1">
    <location>
        <begin position="1"/>
        <end position="247"/>
    </location>
</feature>
<feature type="compositionally biased region" description="Polar residues" evidence="1">
    <location>
        <begin position="675"/>
        <end position="687"/>
    </location>
</feature>
<sequence>MGLADTIRDTLGVGAHHEEHSAEASHGVVDHRTPGAFPSDTPTTEEQRELSSQSNTTGTTGLAGKEGIRGHAQKDSGVGLSDVTGSHPKTVGQSDLSSSGNSSGMTGLSDVTHSHPQTVGKDTLRDTAAGNTTAPSGGLTFSHSRPQAAEQGALHNTSAANTGVSSGLSDVTHSHPQTVGHDSVRNTAAGNTTGLTDDDDLSRPQAAEKGSLQSHPQTGGSHFHRSDVHMPTDATGTGPSENVDHGSAAGNALASVLGEPHNRYSKGTDKSPTSTTGTGGVLGTDPSSHHNTVSQGTGHRSNTGNTESYWGSLPSAAGIYNTVTGNGSGEDTTSQHRHVPAAGDSEVAMQSASRGPEAPVPRGGVYNTVVGHGSSTDDTNRTAQSTTNESGGGLYNTLSGAAAGGYNAAASAAQGLYNTVSRRSGSGTEHEYEHDKPLTTTTSHPGGTGSGVLDPAGIKHQYQHETPATTTGPGVLSTSQVHDNDSPFTTSSSTTAPGIRGTTGGQSGYERDTPLTSSTSPQAGNTSNITGTDIAQGAVGAAAVAAQAAYNGASYAAQGISNAVQSDTAANAAQAVSNTASSAAQGVSNAVTSDTAANAAQTVSNTASNAAQGASNAASNAYQGVSNTASNASQAVSDTVYGDSNTRTGQYEGNKPLSTTTSTTTGTQRAFPLDNSPTTTTFNNRSLASDRDPASTHDHSHTGRNLAGAGAGAVAGKGAYDFLHRKPTDAPDPLNEFVSNENPYNAPTHEGWQHSEPGGLFSDSELKRLSLRQKELDEAALPPQGGFASASSGTGQTHGLGSGHPSYDTPASLAAAGRSQQTRAADEHLTSGGRGQTHGLGSGSPSSRAGHTEIPIPSRAHQNPLDEQRAEAPRSDHSSNVGAGLAGAGLGAGAAYGASRLARDHHDDKNSATSSGIPSSSVNRSEPMTTTPKTHHDTSARGNGGLPIPTSAKHDVVDKHDRRSDEAPSGLQQEKHHKARDVAAFGASGAAAAGGYDMLSHGDKPSGVRQPGQTAADSPTTTSSTTSPTSMLDDHQRSRAAAGMTGIGPASTAGTGLAGVGAGAVAADTGMNQEGHRQQAQQDTLSRSGGDGHAPLHSTHDKNVKERGTTVPSANAGKKDPYNHLSSGTPSGVSM</sequence>
<name>A0ABR2IW06_9PEZI</name>
<feature type="compositionally biased region" description="Polar residues" evidence="1">
    <location>
        <begin position="154"/>
        <end position="177"/>
    </location>
</feature>
<feature type="region of interest" description="Disordered" evidence="1">
    <location>
        <begin position="740"/>
        <end position="761"/>
    </location>
</feature>
<feature type="compositionally biased region" description="Gly residues" evidence="1">
    <location>
        <begin position="884"/>
        <end position="894"/>
    </location>
</feature>
<feature type="compositionally biased region" description="Polar residues" evidence="1">
    <location>
        <begin position="129"/>
        <end position="145"/>
    </location>
</feature>
<gene>
    <name evidence="2" type="ORF">PGQ11_007602</name>
</gene>
<feature type="region of interest" description="Disordered" evidence="1">
    <location>
        <begin position="782"/>
        <end position="1048"/>
    </location>
</feature>
<feature type="compositionally biased region" description="Low complexity" evidence="1">
    <location>
        <begin position="186"/>
        <end position="195"/>
    </location>
</feature>
<feature type="compositionally biased region" description="Polar residues" evidence="1">
    <location>
        <begin position="1078"/>
        <end position="1087"/>
    </location>
</feature>
<feature type="region of interest" description="Disordered" evidence="1">
    <location>
        <begin position="628"/>
        <end position="710"/>
    </location>
</feature>
<protein>
    <recommendedName>
        <fullName evidence="4">Cell surface protein</fullName>
    </recommendedName>
</protein>
<evidence type="ECO:0008006" key="4">
    <source>
        <dbReference type="Google" id="ProtNLM"/>
    </source>
</evidence>
<feature type="compositionally biased region" description="Low complexity" evidence="1">
    <location>
        <begin position="658"/>
        <end position="667"/>
    </location>
</feature>
<accession>A0ABR2IW06</accession>
<feature type="compositionally biased region" description="Basic and acidic residues" evidence="1">
    <location>
        <begin position="864"/>
        <end position="877"/>
    </location>
</feature>
<feature type="compositionally biased region" description="Basic and acidic residues" evidence="1">
    <location>
        <begin position="1098"/>
        <end position="1108"/>
    </location>
</feature>
<feature type="compositionally biased region" description="Polar residues" evidence="1">
    <location>
        <begin position="1124"/>
        <end position="1135"/>
    </location>
</feature>
<evidence type="ECO:0000313" key="3">
    <source>
        <dbReference type="Proteomes" id="UP001390339"/>
    </source>
</evidence>
<dbReference type="EMBL" id="JAPCWZ010000004">
    <property type="protein sequence ID" value="KAK8869024.1"/>
    <property type="molecule type" value="Genomic_DNA"/>
</dbReference>
<proteinExistence type="predicted"/>
<feature type="compositionally biased region" description="Basic and acidic residues" evidence="1">
    <location>
        <begin position="15"/>
        <end position="33"/>
    </location>
</feature>
<feature type="region of interest" description="Disordered" evidence="1">
    <location>
        <begin position="421"/>
        <end position="529"/>
    </location>
</feature>
<feature type="compositionally biased region" description="Basic and acidic residues" evidence="1">
    <location>
        <begin position="901"/>
        <end position="910"/>
    </location>
</feature>
<feature type="compositionally biased region" description="Basic and acidic residues" evidence="1">
    <location>
        <begin position="952"/>
        <end position="966"/>
    </location>
</feature>
<keyword evidence="3" id="KW-1185">Reference proteome</keyword>
<feature type="region of interest" description="Disordered" evidence="1">
    <location>
        <begin position="259"/>
        <end position="394"/>
    </location>
</feature>
<feature type="compositionally biased region" description="Low complexity" evidence="1">
    <location>
        <begin position="983"/>
        <end position="995"/>
    </location>
</feature>
<feature type="compositionally biased region" description="Polar residues" evidence="1">
    <location>
        <begin position="514"/>
        <end position="529"/>
    </location>
</feature>
<feature type="compositionally biased region" description="Polar residues" evidence="1">
    <location>
        <begin position="211"/>
        <end position="220"/>
    </location>
</feature>
<feature type="compositionally biased region" description="Polar residues" evidence="1">
    <location>
        <begin position="289"/>
        <end position="309"/>
    </location>
</feature>